<dbReference type="EMBL" id="JADQAZ010000001">
    <property type="protein sequence ID" value="MBT0956019.1"/>
    <property type="molecule type" value="Genomic_DNA"/>
</dbReference>
<gene>
    <name evidence="3" type="ORF">IV417_01350</name>
</gene>
<dbReference type="Pfam" id="PF13441">
    <property type="entry name" value="Gly-zipper_YMGG"/>
    <property type="match status" value="1"/>
</dbReference>
<dbReference type="InterPro" id="IPR027367">
    <property type="entry name" value="Gly-zipper_YMGG"/>
</dbReference>
<accession>A0AAP2CKD3</accession>
<evidence type="ECO:0000259" key="2">
    <source>
        <dbReference type="Pfam" id="PF13441"/>
    </source>
</evidence>
<reference evidence="3 4" key="1">
    <citation type="journal article" date="2021" name="Arch. Microbiol.">
        <title>Harenicola maris gen. nov., sp. nov. isolated from the Sea of Japan shallow sediments.</title>
        <authorList>
            <person name="Romanenko L.A."/>
            <person name="Kurilenko V.V."/>
            <person name="Chernysheva N.Y."/>
            <person name="Tekutyeva L.A."/>
            <person name="Velansky P.V."/>
            <person name="Svetashev V.I."/>
            <person name="Isaeva M.P."/>
        </authorList>
    </citation>
    <scope>NUCLEOTIDE SEQUENCE [LARGE SCALE GENOMIC DNA]</scope>
    <source>
        <strain evidence="3 4">KMM 3653</strain>
    </source>
</reference>
<name>A0AAP2CKD3_9RHOB</name>
<dbReference type="AlphaFoldDB" id="A0AAP2CKD3"/>
<keyword evidence="1" id="KW-0732">Signal</keyword>
<sequence>MYKIKWALALCAPLGLAACGDTDVERALSGAVAGAVVADATQNDTVTGALVGAGIGAFSDDVLDRLN</sequence>
<feature type="chain" id="PRO_5043005861" description="YMGG-like Gly-zipper domain-containing protein" evidence="1">
    <location>
        <begin position="18"/>
        <end position="67"/>
    </location>
</feature>
<comment type="caution">
    <text evidence="3">The sequence shown here is derived from an EMBL/GenBank/DDBJ whole genome shotgun (WGS) entry which is preliminary data.</text>
</comment>
<dbReference type="RefSeq" id="WP_327792236.1">
    <property type="nucleotide sequence ID" value="NZ_JADQAZ010000001.1"/>
</dbReference>
<evidence type="ECO:0000313" key="3">
    <source>
        <dbReference type="EMBL" id="MBT0956019.1"/>
    </source>
</evidence>
<protein>
    <recommendedName>
        <fullName evidence="2">YMGG-like Gly-zipper domain-containing protein</fullName>
    </recommendedName>
</protein>
<feature type="signal peptide" evidence="1">
    <location>
        <begin position="1"/>
        <end position="17"/>
    </location>
</feature>
<keyword evidence="4" id="KW-1185">Reference proteome</keyword>
<evidence type="ECO:0000313" key="4">
    <source>
        <dbReference type="Proteomes" id="UP001315686"/>
    </source>
</evidence>
<evidence type="ECO:0000256" key="1">
    <source>
        <dbReference type="SAM" id="SignalP"/>
    </source>
</evidence>
<organism evidence="3 4">
    <name type="scientific">Harenicola maris</name>
    <dbReference type="NCBI Taxonomy" id="2841044"/>
    <lineage>
        <taxon>Bacteria</taxon>
        <taxon>Pseudomonadati</taxon>
        <taxon>Pseudomonadota</taxon>
        <taxon>Alphaproteobacteria</taxon>
        <taxon>Rhodobacterales</taxon>
        <taxon>Paracoccaceae</taxon>
        <taxon>Harenicola</taxon>
    </lineage>
</organism>
<dbReference type="PROSITE" id="PS51257">
    <property type="entry name" value="PROKAR_LIPOPROTEIN"/>
    <property type="match status" value="1"/>
</dbReference>
<feature type="domain" description="YMGG-like Gly-zipper" evidence="2">
    <location>
        <begin position="24"/>
        <end position="58"/>
    </location>
</feature>
<dbReference type="Proteomes" id="UP001315686">
    <property type="component" value="Unassembled WGS sequence"/>
</dbReference>
<proteinExistence type="predicted"/>